<keyword evidence="2" id="KW-1185">Reference proteome</keyword>
<accession>A0A151WHQ0</accession>
<dbReference type="EMBL" id="KQ983110">
    <property type="protein sequence ID" value="KYQ47379.1"/>
    <property type="molecule type" value="Genomic_DNA"/>
</dbReference>
<dbReference type="Proteomes" id="UP000075809">
    <property type="component" value="Unassembled WGS sequence"/>
</dbReference>
<gene>
    <name evidence="1" type="ORF">ALC60_13597</name>
</gene>
<evidence type="ECO:0000313" key="1">
    <source>
        <dbReference type="EMBL" id="KYQ47379.1"/>
    </source>
</evidence>
<reference evidence="1 2" key="1">
    <citation type="submission" date="2015-09" db="EMBL/GenBank/DDBJ databases">
        <title>Trachymyrmex zeteki WGS genome.</title>
        <authorList>
            <person name="Nygaard S."/>
            <person name="Hu H."/>
            <person name="Boomsma J."/>
            <person name="Zhang G."/>
        </authorList>
    </citation>
    <scope>NUCLEOTIDE SEQUENCE [LARGE SCALE GENOMIC DNA]</scope>
    <source>
        <strain evidence="1">Tzet28-1</strain>
        <tissue evidence="1">Whole body</tissue>
    </source>
</reference>
<protein>
    <submittedName>
        <fullName evidence="1">Uncharacterized protein</fullName>
    </submittedName>
</protein>
<sequence>MTLKKTYNAVLNDRRVRELANISNDRVYNILHEHLHMKMLTLRCRICLVYQKRSREIAELHEEKTGKRFGSNIKVIDETSAYFEGLEKSYYTDGQVNVHVYVTLLKLANVPDDFQRKEYDLDNLSNWKATQYRFFLHYSSVGCLRKVLRKDVYEHFMLFIDSSNANNLVQLESGRIIRISDISYSFEGSVSLTGFGISKLTNLFEYPCDSKEIGVYQLGSESKTIQNFDINKIKRKCVLLTADKKQIAITLLHS</sequence>
<proteinExistence type="predicted"/>
<dbReference type="AlphaFoldDB" id="A0A151WHQ0"/>
<evidence type="ECO:0000313" key="2">
    <source>
        <dbReference type="Proteomes" id="UP000075809"/>
    </source>
</evidence>
<name>A0A151WHQ0_9HYME</name>
<organism evidence="1 2">
    <name type="scientific">Mycetomoellerius zeteki</name>
    <dbReference type="NCBI Taxonomy" id="64791"/>
    <lineage>
        <taxon>Eukaryota</taxon>
        <taxon>Metazoa</taxon>
        <taxon>Ecdysozoa</taxon>
        <taxon>Arthropoda</taxon>
        <taxon>Hexapoda</taxon>
        <taxon>Insecta</taxon>
        <taxon>Pterygota</taxon>
        <taxon>Neoptera</taxon>
        <taxon>Endopterygota</taxon>
        <taxon>Hymenoptera</taxon>
        <taxon>Apocrita</taxon>
        <taxon>Aculeata</taxon>
        <taxon>Formicoidea</taxon>
        <taxon>Formicidae</taxon>
        <taxon>Myrmicinae</taxon>
        <taxon>Mycetomoellerius</taxon>
    </lineage>
</organism>